<dbReference type="HOGENOM" id="CLU_1037119_0_0_11"/>
<dbReference type="EMBL" id="CP001854">
    <property type="protein sequence ID" value="ADB53623.1"/>
    <property type="molecule type" value="Genomic_DNA"/>
</dbReference>
<feature type="transmembrane region" description="Helical" evidence="1">
    <location>
        <begin position="67"/>
        <end position="86"/>
    </location>
</feature>
<organism evidence="2 3">
    <name type="scientific">Conexibacter woesei (strain DSM 14684 / CCUG 47730 / CIP 108061 / JCM 11494 / NBRC 100937 / ID131577)</name>
    <dbReference type="NCBI Taxonomy" id="469383"/>
    <lineage>
        <taxon>Bacteria</taxon>
        <taxon>Bacillati</taxon>
        <taxon>Actinomycetota</taxon>
        <taxon>Thermoleophilia</taxon>
        <taxon>Solirubrobacterales</taxon>
        <taxon>Conexibacteraceae</taxon>
        <taxon>Conexibacter</taxon>
    </lineage>
</organism>
<accession>D3FED1</accession>
<keyword evidence="3" id="KW-1185">Reference proteome</keyword>
<reference evidence="2 3" key="1">
    <citation type="journal article" date="2010" name="Stand. Genomic Sci.">
        <title>Complete genome sequence of Conexibacter woesei type strain (ID131577).</title>
        <authorList>
            <person name="Pukall R."/>
            <person name="Lapidus A."/>
            <person name="Glavina Del Rio T."/>
            <person name="Copeland A."/>
            <person name="Tice H."/>
            <person name="Cheng J.-F."/>
            <person name="Lucas S."/>
            <person name="Chen F."/>
            <person name="Nolan M."/>
            <person name="Bruce D."/>
            <person name="Goodwin L."/>
            <person name="Pitluck S."/>
            <person name="Mavromatis K."/>
            <person name="Ivanova N."/>
            <person name="Ovchinnikova G."/>
            <person name="Pati A."/>
            <person name="Chen A."/>
            <person name="Palaniappan K."/>
            <person name="Land M."/>
            <person name="Hauser L."/>
            <person name="Chang Y.-J."/>
            <person name="Jeffries C.D."/>
            <person name="Chain P."/>
            <person name="Meincke L."/>
            <person name="Sims D."/>
            <person name="Brettin T."/>
            <person name="Detter J.C."/>
            <person name="Rohde M."/>
            <person name="Goeker M."/>
            <person name="Bristow J."/>
            <person name="Eisen J.A."/>
            <person name="Markowitz V."/>
            <person name="Kyrpides N.C."/>
            <person name="Klenk H.-P."/>
            <person name="Hugenholtz P."/>
        </authorList>
    </citation>
    <scope>NUCLEOTIDE SEQUENCE [LARGE SCALE GENOMIC DNA]</scope>
    <source>
        <strain evidence="3">DSM 14684 / CIP 108061 / JCM 11494 / NBRC 100937 / ID131577</strain>
    </source>
</reference>
<name>D3FED1_CONWI</name>
<feature type="transmembrane region" description="Helical" evidence="1">
    <location>
        <begin position="145"/>
        <end position="167"/>
    </location>
</feature>
<reference evidence="3" key="2">
    <citation type="submission" date="2010-01" db="EMBL/GenBank/DDBJ databases">
        <title>The complete genome of Conexibacter woesei DSM 14684.</title>
        <authorList>
            <consortium name="US DOE Joint Genome Institute (JGI-PGF)"/>
            <person name="Lucas S."/>
            <person name="Copeland A."/>
            <person name="Lapidus A."/>
            <person name="Glavina del Rio T."/>
            <person name="Dalin E."/>
            <person name="Tice H."/>
            <person name="Bruce D."/>
            <person name="Goodwin L."/>
            <person name="Pitluck S."/>
            <person name="Kyrpides N."/>
            <person name="Mavromatis K."/>
            <person name="Ivanova N."/>
            <person name="Mikhailova N."/>
            <person name="Chertkov O."/>
            <person name="Brettin T."/>
            <person name="Detter J.C."/>
            <person name="Han C."/>
            <person name="Larimer F."/>
            <person name="Land M."/>
            <person name="Hauser L."/>
            <person name="Markowitz V."/>
            <person name="Cheng J.-F."/>
            <person name="Hugenholtz P."/>
            <person name="Woyke T."/>
            <person name="Wu D."/>
            <person name="Pukall R."/>
            <person name="Steenblock K."/>
            <person name="Schneider S."/>
            <person name="Klenk H.-P."/>
            <person name="Eisen J.A."/>
        </authorList>
    </citation>
    <scope>NUCLEOTIDE SEQUENCE [LARGE SCALE GENOMIC DNA]</scope>
    <source>
        <strain evidence="3">DSM 14684 / CIP 108061 / JCM 11494 / NBRC 100937 / ID131577</strain>
    </source>
</reference>
<feature type="transmembrane region" description="Helical" evidence="1">
    <location>
        <begin position="6"/>
        <end position="22"/>
    </location>
</feature>
<dbReference type="Proteomes" id="UP000008229">
    <property type="component" value="Chromosome"/>
</dbReference>
<proteinExistence type="predicted"/>
<feature type="transmembrane region" description="Helical" evidence="1">
    <location>
        <begin position="116"/>
        <end position="138"/>
    </location>
</feature>
<protein>
    <submittedName>
        <fullName evidence="2">Uncharacterized protein</fullName>
    </submittedName>
</protein>
<evidence type="ECO:0000313" key="2">
    <source>
        <dbReference type="EMBL" id="ADB53623.1"/>
    </source>
</evidence>
<sequence length="268" mass="28023">MTREFLASNVCLIGVQAAIVALPRGRSIPLLERLAARLRSPWWALVPLASIALVVWAVNANGDTADALTWLALIAIPPLAAAALGATMHGARPWLALLAIPLFALAWVDGEQLPGEAAATILTGLSCVTLGVLLVSVAPHSWLKVGIVLMAVADAILIGAETLQPAATVLNAAAPPAELPQLQRAHFGHAVIGYGDYFIAGVFGALVAAEGGRQARAALLVLGFSLLFDLLFLVLDTLPATVPVALALIVTELAQRRRRPPLRQPQLS</sequence>
<keyword evidence="1" id="KW-0472">Membrane</keyword>
<dbReference type="RefSeq" id="WP_012936674.1">
    <property type="nucleotide sequence ID" value="NC_013739.1"/>
</dbReference>
<dbReference type="AlphaFoldDB" id="D3FED1"/>
<dbReference type="eggNOG" id="ENOG5031JYD">
    <property type="taxonomic scope" value="Bacteria"/>
</dbReference>
<feature type="transmembrane region" description="Helical" evidence="1">
    <location>
        <begin position="187"/>
        <end position="208"/>
    </location>
</feature>
<dbReference type="OrthoDB" id="5243331at2"/>
<keyword evidence="1" id="KW-0812">Transmembrane</keyword>
<feature type="transmembrane region" description="Helical" evidence="1">
    <location>
        <begin position="215"/>
        <end position="232"/>
    </location>
</feature>
<feature type="transmembrane region" description="Helical" evidence="1">
    <location>
        <begin position="42"/>
        <end position="61"/>
    </location>
</feature>
<dbReference type="KEGG" id="cwo:Cwoe_5217"/>
<evidence type="ECO:0000313" key="3">
    <source>
        <dbReference type="Proteomes" id="UP000008229"/>
    </source>
</evidence>
<dbReference type="STRING" id="469383.Cwoe_5217"/>
<gene>
    <name evidence="2" type="ordered locus">Cwoe_5217</name>
</gene>
<evidence type="ECO:0000256" key="1">
    <source>
        <dbReference type="SAM" id="Phobius"/>
    </source>
</evidence>
<keyword evidence="1" id="KW-1133">Transmembrane helix</keyword>